<dbReference type="Proteomes" id="UP001190700">
    <property type="component" value="Unassembled WGS sequence"/>
</dbReference>
<dbReference type="AlphaFoldDB" id="A0AAE0FJR8"/>
<sequence length="336" mass="35378">MESGYAAWRKGRGLTGGGLGGVSNASATQLEDVLAKEDLVQYFVLKGCATVKNKKGTPQVQQGAWVGSALFEKVLWECTMWDMMSGTDGHSNGHTRVVGSRQAQPRPRSLSLCHTDLSMASTKPPYTHSPNLFIGHTRLKASTKMSPPSLAPSALSPSLVLAQPGAPRPLRPAGSWCATGSWASKQVAGATAGMKGVLSVALCSASETATSEIIKNSRKKERRDVIAVLDSRFDHTKELAEQVHTDPWSCGGSVPGSRQVPPRHELLATDPSLAPAASVGSLLSGQSDTCTLCASNRREAANQTSAFSLCALCRAANQTSRRAPISRVEPACSPTG</sequence>
<keyword evidence="2" id="KW-1185">Reference proteome</keyword>
<evidence type="ECO:0000313" key="2">
    <source>
        <dbReference type="Proteomes" id="UP001190700"/>
    </source>
</evidence>
<gene>
    <name evidence="1" type="ORF">CYMTET_29955</name>
</gene>
<dbReference type="EMBL" id="LGRX02017131">
    <property type="protein sequence ID" value="KAK3261127.1"/>
    <property type="molecule type" value="Genomic_DNA"/>
</dbReference>
<evidence type="ECO:0000313" key="1">
    <source>
        <dbReference type="EMBL" id="KAK3261127.1"/>
    </source>
</evidence>
<proteinExistence type="predicted"/>
<comment type="caution">
    <text evidence="1">The sequence shown here is derived from an EMBL/GenBank/DDBJ whole genome shotgun (WGS) entry which is preliminary data.</text>
</comment>
<name>A0AAE0FJR8_9CHLO</name>
<accession>A0AAE0FJR8</accession>
<reference evidence="1 2" key="1">
    <citation type="journal article" date="2015" name="Genome Biol. Evol.">
        <title>Comparative Genomics of a Bacterivorous Green Alga Reveals Evolutionary Causalities and Consequences of Phago-Mixotrophic Mode of Nutrition.</title>
        <authorList>
            <person name="Burns J.A."/>
            <person name="Paasch A."/>
            <person name="Narechania A."/>
            <person name="Kim E."/>
        </authorList>
    </citation>
    <scope>NUCLEOTIDE SEQUENCE [LARGE SCALE GENOMIC DNA]</scope>
    <source>
        <strain evidence="1 2">PLY_AMNH</strain>
    </source>
</reference>
<organism evidence="1 2">
    <name type="scientific">Cymbomonas tetramitiformis</name>
    <dbReference type="NCBI Taxonomy" id="36881"/>
    <lineage>
        <taxon>Eukaryota</taxon>
        <taxon>Viridiplantae</taxon>
        <taxon>Chlorophyta</taxon>
        <taxon>Pyramimonadophyceae</taxon>
        <taxon>Pyramimonadales</taxon>
        <taxon>Pyramimonadaceae</taxon>
        <taxon>Cymbomonas</taxon>
    </lineage>
</organism>
<protein>
    <submittedName>
        <fullName evidence="1">Uncharacterized protein</fullName>
    </submittedName>
</protein>